<evidence type="ECO:0008006" key="3">
    <source>
        <dbReference type="Google" id="ProtNLM"/>
    </source>
</evidence>
<proteinExistence type="predicted"/>
<dbReference type="GeneID" id="95576715"/>
<dbReference type="Proteomes" id="UP001057738">
    <property type="component" value="Chromosome"/>
</dbReference>
<protein>
    <recommendedName>
        <fullName evidence="3">DUF1266 domain-containing protein</fullName>
    </recommendedName>
</protein>
<sequence>MRLAAQRCASRLAPQADRPRQRVGAAGLAGQLTARDQTPLRLFTSLSDQVKQKRLKIASQLTEDRFPLMGQPLDMKWSQGGYARQSGTVSELWARTLTWADVDPARHPFEMNDDTADELASLVAPLLPSAEVAREDRWRSLDPVTEFLAGRYGRWACGWNWSVGEGDVDGGVVEAWCCSSDSVTTPDATAPLVVEALQEWRGWLEDLAERFVNLAPPRNTAVTSADHWYWERACTRLVTVVADRTQAESGWYGHCMQVLRWFLAYNGIDEGRAEEIVKDAVGGRFDSWIAPEVPVVDAVSSRFAGGVDGIR</sequence>
<evidence type="ECO:0000313" key="1">
    <source>
        <dbReference type="EMBL" id="UUY50143.1"/>
    </source>
</evidence>
<organism evidence="1 2">
    <name type="scientific">Streptomyces yangpuensis</name>
    <dbReference type="NCBI Taxonomy" id="1648182"/>
    <lineage>
        <taxon>Bacteria</taxon>
        <taxon>Bacillati</taxon>
        <taxon>Actinomycetota</taxon>
        <taxon>Actinomycetes</taxon>
        <taxon>Kitasatosporales</taxon>
        <taxon>Streptomycetaceae</taxon>
        <taxon>Streptomyces</taxon>
    </lineage>
</organism>
<keyword evidence="2" id="KW-1185">Reference proteome</keyword>
<dbReference type="RefSeq" id="WP_257856742.1">
    <property type="nucleotide sequence ID" value="NZ_CP102514.1"/>
</dbReference>
<evidence type="ECO:0000313" key="2">
    <source>
        <dbReference type="Proteomes" id="UP001057738"/>
    </source>
</evidence>
<reference evidence="1" key="1">
    <citation type="submission" date="2022-08" db="EMBL/GenBank/DDBJ databases">
        <authorList>
            <person name="Tian L."/>
        </authorList>
    </citation>
    <scope>NUCLEOTIDE SEQUENCE</scope>
    <source>
        <strain evidence="1">CM253</strain>
    </source>
</reference>
<dbReference type="EMBL" id="CP102514">
    <property type="protein sequence ID" value="UUY50143.1"/>
    <property type="molecule type" value="Genomic_DNA"/>
</dbReference>
<accession>A0ABY5Q295</accession>
<gene>
    <name evidence="1" type="ORF">NRK68_24685</name>
</gene>
<name>A0ABY5Q295_9ACTN</name>